<keyword evidence="3" id="KW-1133">Transmembrane helix</keyword>
<dbReference type="SUPFAM" id="SSF141322">
    <property type="entry name" value="NfeD domain-like"/>
    <property type="match status" value="1"/>
</dbReference>
<sequence>MEWFIWLWLGVFVVALAFEFATADLVSIWFSLGAIPSFVLSLFEVNPAIQVVSFILVTAVLLLFTRPVVIKYFKVNEIKTNVDSVIGQEGIVTSSIMSNGIGRIKLRSQEWSAIADENIEVGQKIRVLDVEGNKLIVKKI</sequence>
<evidence type="ECO:0000313" key="6">
    <source>
        <dbReference type="EMBL" id="BCR35956.1"/>
    </source>
</evidence>
<evidence type="ECO:0000259" key="5">
    <source>
        <dbReference type="Pfam" id="PF01957"/>
    </source>
</evidence>
<evidence type="ECO:0000313" key="7">
    <source>
        <dbReference type="Proteomes" id="UP000620133"/>
    </source>
</evidence>
<dbReference type="InterPro" id="IPR012340">
    <property type="entry name" value="NA-bd_OB-fold"/>
</dbReference>
<dbReference type="Proteomes" id="UP000620133">
    <property type="component" value="Chromosome"/>
</dbReference>
<evidence type="ECO:0000256" key="2">
    <source>
        <dbReference type="ARBA" id="ARBA00022692"/>
    </source>
</evidence>
<keyword evidence="7" id="KW-1185">Reference proteome</keyword>
<name>A0A7U9TLS1_9MOLU</name>
<dbReference type="Pfam" id="PF01957">
    <property type="entry name" value="NfeD"/>
    <property type="match status" value="1"/>
</dbReference>
<dbReference type="RefSeq" id="WP_176239799.1">
    <property type="nucleotide sequence ID" value="NZ_AP024412.1"/>
</dbReference>
<proteinExistence type="predicted"/>
<dbReference type="InterPro" id="IPR052165">
    <property type="entry name" value="Membrane_assoc_protease"/>
</dbReference>
<dbReference type="GO" id="GO:0005886">
    <property type="term" value="C:plasma membrane"/>
    <property type="evidence" value="ECO:0007669"/>
    <property type="project" value="TreeGrafter"/>
</dbReference>
<protein>
    <submittedName>
        <fullName evidence="6">Protease</fullName>
    </submittedName>
</protein>
<evidence type="ECO:0000256" key="1">
    <source>
        <dbReference type="ARBA" id="ARBA00004141"/>
    </source>
</evidence>
<keyword evidence="4" id="KW-0472">Membrane</keyword>
<evidence type="ECO:0000256" key="3">
    <source>
        <dbReference type="ARBA" id="ARBA00022989"/>
    </source>
</evidence>
<dbReference type="PANTHER" id="PTHR33507">
    <property type="entry name" value="INNER MEMBRANE PROTEIN YBBJ"/>
    <property type="match status" value="1"/>
</dbReference>
<comment type="subcellular location">
    <subcellularLocation>
        <location evidence="1">Membrane</location>
        <topology evidence="1">Multi-pass membrane protein</topology>
    </subcellularLocation>
</comment>
<keyword evidence="2" id="KW-0812">Transmembrane</keyword>
<dbReference type="PANTHER" id="PTHR33507:SF3">
    <property type="entry name" value="INNER MEMBRANE PROTEIN YBBJ"/>
    <property type="match status" value="1"/>
</dbReference>
<dbReference type="InterPro" id="IPR002810">
    <property type="entry name" value="NfeD-like_C"/>
</dbReference>
<evidence type="ECO:0000256" key="4">
    <source>
        <dbReference type="ARBA" id="ARBA00023136"/>
    </source>
</evidence>
<dbReference type="GO" id="GO:0006508">
    <property type="term" value="P:proteolysis"/>
    <property type="evidence" value="ECO:0007669"/>
    <property type="project" value="UniProtKB-KW"/>
</dbReference>
<dbReference type="KEGG" id="manr:MPAN_008490"/>
<organism evidence="6 7">
    <name type="scientific">Mariniplasma anaerobium</name>
    <dbReference type="NCBI Taxonomy" id="2735436"/>
    <lineage>
        <taxon>Bacteria</taxon>
        <taxon>Bacillati</taxon>
        <taxon>Mycoplasmatota</taxon>
        <taxon>Mollicutes</taxon>
        <taxon>Acholeplasmatales</taxon>
        <taxon>Acholeplasmataceae</taxon>
        <taxon>Mariniplasma</taxon>
    </lineage>
</organism>
<dbReference type="EMBL" id="AP024412">
    <property type="protein sequence ID" value="BCR35956.1"/>
    <property type="molecule type" value="Genomic_DNA"/>
</dbReference>
<accession>A0A7U9TLS1</accession>
<dbReference type="AlphaFoldDB" id="A0A7U9TLS1"/>
<keyword evidence="6" id="KW-0378">Hydrolase</keyword>
<keyword evidence="6" id="KW-0645">Protease</keyword>
<gene>
    <name evidence="6" type="ORF">MPAN_008490</name>
</gene>
<dbReference type="Gene3D" id="2.40.50.140">
    <property type="entry name" value="Nucleic acid-binding proteins"/>
    <property type="match status" value="1"/>
</dbReference>
<dbReference type="GO" id="GO:0008233">
    <property type="term" value="F:peptidase activity"/>
    <property type="evidence" value="ECO:0007669"/>
    <property type="project" value="UniProtKB-KW"/>
</dbReference>
<feature type="domain" description="NfeD-like C-terminal" evidence="5">
    <location>
        <begin position="83"/>
        <end position="139"/>
    </location>
</feature>
<reference evidence="6" key="1">
    <citation type="submission" date="2021-01" db="EMBL/GenBank/DDBJ databases">
        <title>Draft genome sequence of Acholeplasmataceae bacterium strain Mahy22.</title>
        <authorList>
            <person name="Watanabe M."/>
            <person name="Kojima H."/>
            <person name="Fukui M."/>
        </authorList>
    </citation>
    <scope>NUCLEOTIDE SEQUENCE</scope>
    <source>
        <strain evidence="6">Mahy22</strain>
    </source>
</reference>